<dbReference type="Proteomes" id="UP001345963">
    <property type="component" value="Unassembled WGS sequence"/>
</dbReference>
<organism evidence="2 3">
    <name type="scientific">Ataeniobius toweri</name>
    <dbReference type="NCBI Taxonomy" id="208326"/>
    <lineage>
        <taxon>Eukaryota</taxon>
        <taxon>Metazoa</taxon>
        <taxon>Chordata</taxon>
        <taxon>Craniata</taxon>
        <taxon>Vertebrata</taxon>
        <taxon>Euteleostomi</taxon>
        <taxon>Actinopterygii</taxon>
        <taxon>Neopterygii</taxon>
        <taxon>Teleostei</taxon>
        <taxon>Neoteleostei</taxon>
        <taxon>Acanthomorphata</taxon>
        <taxon>Ovalentaria</taxon>
        <taxon>Atherinomorphae</taxon>
        <taxon>Cyprinodontiformes</taxon>
        <taxon>Goodeidae</taxon>
        <taxon>Ataeniobius</taxon>
    </lineage>
</organism>
<gene>
    <name evidence="2" type="ORF">ATANTOWER_031756</name>
</gene>
<protein>
    <submittedName>
        <fullName evidence="2">Uncharacterized protein</fullName>
    </submittedName>
</protein>
<dbReference type="EMBL" id="JAHUTI010028712">
    <property type="protein sequence ID" value="MED6240917.1"/>
    <property type="molecule type" value="Genomic_DNA"/>
</dbReference>
<sequence length="86" mass="9663">MRLDGVPVTFYMNLLVSNLIQLGAMVALMVKINQDHFNPDSLIVFGCGALASLCFRTVIAVERCFLISWPQLHFIRQTKTSVVFCV</sequence>
<keyword evidence="1" id="KW-1133">Transmembrane helix</keyword>
<evidence type="ECO:0000313" key="2">
    <source>
        <dbReference type="EMBL" id="MED6240917.1"/>
    </source>
</evidence>
<proteinExistence type="predicted"/>
<keyword evidence="3" id="KW-1185">Reference proteome</keyword>
<accession>A0ABU7ARS8</accession>
<feature type="transmembrane region" description="Helical" evidence="1">
    <location>
        <begin position="42"/>
        <end position="61"/>
    </location>
</feature>
<feature type="transmembrane region" description="Helical" evidence="1">
    <location>
        <begin position="12"/>
        <end position="30"/>
    </location>
</feature>
<keyword evidence="1" id="KW-0812">Transmembrane</keyword>
<reference evidence="2 3" key="1">
    <citation type="submission" date="2021-07" db="EMBL/GenBank/DDBJ databases">
        <authorList>
            <person name="Palmer J.M."/>
        </authorList>
    </citation>
    <scope>NUCLEOTIDE SEQUENCE [LARGE SCALE GENOMIC DNA]</scope>
    <source>
        <strain evidence="2 3">AT_MEX2019</strain>
        <tissue evidence="2">Muscle</tissue>
    </source>
</reference>
<evidence type="ECO:0000256" key="1">
    <source>
        <dbReference type="SAM" id="Phobius"/>
    </source>
</evidence>
<name>A0ABU7ARS8_9TELE</name>
<feature type="non-terminal residue" evidence="2">
    <location>
        <position position="86"/>
    </location>
</feature>
<keyword evidence="1" id="KW-0472">Membrane</keyword>
<evidence type="ECO:0000313" key="3">
    <source>
        <dbReference type="Proteomes" id="UP001345963"/>
    </source>
</evidence>
<comment type="caution">
    <text evidence="2">The sequence shown here is derived from an EMBL/GenBank/DDBJ whole genome shotgun (WGS) entry which is preliminary data.</text>
</comment>